<dbReference type="RefSeq" id="XP_005785342.1">
    <property type="nucleotide sequence ID" value="XM_005785285.1"/>
</dbReference>
<dbReference type="GeneID" id="17278186"/>
<reference evidence="3" key="2">
    <citation type="submission" date="2024-10" db="UniProtKB">
        <authorList>
            <consortium name="EnsemblProtists"/>
        </authorList>
    </citation>
    <scope>IDENTIFICATION</scope>
</reference>
<sequence>MEDENCAVMQEQAYVALQAELQEARRELEELQERAARREQIQPAGLQELQDQLEMADEVRATLCADIAKRTEELVQVKLERAQESVLLEETVHKLRHQTAKNRQLALRMTELEVQLAERENTSAETEEGIAGAFREVMQMQEKKIIDLEERLRESKEALDAAAEKGGGGSKPKRKGSLW</sequence>
<organism evidence="3 4">
    <name type="scientific">Emiliania huxleyi (strain CCMP1516)</name>
    <dbReference type="NCBI Taxonomy" id="280463"/>
    <lineage>
        <taxon>Eukaryota</taxon>
        <taxon>Haptista</taxon>
        <taxon>Haptophyta</taxon>
        <taxon>Prymnesiophyceae</taxon>
        <taxon>Isochrysidales</taxon>
        <taxon>Noelaerhabdaceae</taxon>
        <taxon>Emiliania</taxon>
    </lineage>
</organism>
<dbReference type="AlphaFoldDB" id="A0A0D3KAX8"/>
<feature type="region of interest" description="Disordered" evidence="2">
    <location>
        <begin position="157"/>
        <end position="179"/>
    </location>
</feature>
<name>A0A0D3KAX8_EMIH1</name>
<evidence type="ECO:0000256" key="2">
    <source>
        <dbReference type="SAM" id="MobiDB-lite"/>
    </source>
</evidence>
<dbReference type="HOGENOM" id="CLU_1506159_0_0_1"/>
<feature type="coiled-coil region" evidence="1">
    <location>
        <begin position="7"/>
        <end position="66"/>
    </location>
</feature>
<reference evidence="4" key="1">
    <citation type="journal article" date="2013" name="Nature">
        <title>Pan genome of the phytoplankton Emiliania underpins its global distribution.</title>
        <authorList>
            <person name="Read B.A."/>
            <person name="Kegel J."/>
            <person name="Klute M.J."/>
            <person name="Kuo A."/>
            <person name="Lefebvre S.C."/>
            <person name="Maumus F."/>
            <person name="Mayer C."/>
            <person name="Miller J."/>
            <person name="Monier A."/>
            <person name="Salamov A."/>
            <person name="Young J."/>
            <person name="Aguilar M."/>
            <person name="Claverie J.M."/>
            <person name="Frickenhaus S."/>
            <person name="Gonzalez K."/>
            <person name="Herman E.K."/>
            <person name="Lin Y.C."/>
            <person name="Napier J."/>
            <person name="Ogata H."/>
            <person name="Sarno A.F."/>
            <person name="Shmutz J."/>
            <person name="Schroeder D."/>
            <person name="de Vargas C."/>
            <person name="Verret F."/>
            <person name="von Dassow P."/>
            <person name="Valentin K."/>
            <person name="Van de Peer Y."/>
            <person name="Wheeler G."/>
            <person name="Dacks J.B."/>
            <person name="Delwiche C.F."/>
            <person name="Dyhrman S.T."/>
            <person name="Glockner G."/>
            <person name="John U."/>
            <person name="Richards T."/>
            <person name="Worden A.Z."/>
            <person name="Zhang X."/>
            <person name="Grigoriev I.V."/>
            <person name="Allen A.E."/>
            <person name="Bidle K."/>
            <person name="Borodovsky M."/>
            <person name="Bowler C."/>
            <person name="Brownlee C."/>
            <person name="Cock J.M."/>
            <person name="Elias M."/>
            <person name="Gladyshev V.N."/>
            <person name="Groth M."/>
            <person name="Guda C."/>
            <person name="Hadaegh A."/>
            <person name="Iglesias-Rodriguez M.D."/>
            <person name="Jenkins J."/>
            <person name="Jones B.M."/>
            <person name="Lawson T."/>
            <person name="Leese F."/>
            <person name="Lindquist E."/>
            <person name="Lobanov A."/>
            <person name="Lomsadze A."/>
            <person name="Malik S.B."/>
            <person name="Marsh M.E."/>
            <person name="Mackinder L."/>
            <person name="Mock T."/>
            <person name="Mueller-Roeber B."/>
            <person name="Pagarete A."/>
            <person name="Parker M."/>
            <person name="Probert I."/>
            <person name="Quesneville H."/>
            <person name="Raines C."/>
            <person name="Rensing S.A."/>
            <person name="Riano-Pachon D.M."/>
            <person name="Richier S."/>
            <person name="Rokitta S."/>
            <person name="Shiraiwa Y."/>
            <person name="Soanes D.M."/>
            <person name="van der Giezen M."/>
            <person name="Wahlund T.M."/>
            <person name="Williams B."/>
            <person name="Wilson W."/>
            <person name="Wolfe G."/>
            <person name="Wurch L.L."/>
        </authorList>
    </citation>
    <scope>NUCLEOTIDE SEQUENCE</scope>
</reference>
<proteinExistence type="predicted"/>
<dbReference type="PaxDb" id="2903-EOD32913"/>
<evidence type="ECO:0000256" key="1">
    <source>
        <dbReference type="SAM" id="Coils"/>
    </source>
</evidence>
<evidence type="ECO:0000313" key="3">
    <source>
        <dbReference type="EnsemblProtists" id="EOD32913"/>
    </source>
</evidence>
<keyword evidence="1" id="KW-0175">Coiled coil</keyword>
<protein>
    <submittedName>
        <fullName evidence="3">Uncharacterized protein</fullName>
    </submittedName>
</protein>
<evidence type="ECO:0000313" key="4">
    <source>
        <dbReference type="Proteomes" id="UP000013827"/>
    </source>
</evidence>
<dbReference type="EnsemblProtists" id="EOD32913">
    <property type="protein sequence ID" value="EOD32913"/>
    <property type="gene ID" value="EMIHUDRAFT_230313"/>
</dbReference>
<keyword evidence="4" id="KW-1185">Reference proteome</keyword>
<dbReference type="Proteomes" id="UP000013827">
    <property type="component" value="Unassembled WGS sequence"/>
</dbReference>
<dbReference type="KEGG" id="ehx:EMIHUDRAFT_230313"/>
<accession>A0A0D3KAX8</accession>